<keyword evidence="2" id="KW-1185">Reference proteome</keyword>
<protein>
    <submittedName>
        <fullName evidence="1">Uncharacterized protein</fullName>
    </submittedName>
</protein>
<dbReference type="EMBL" id="AONC01000011">
    <property type="protein sequence ID" value="EXJ16458.1"/>
    <property type="molecule type" value="Genomic_DNA"/>
</dbReference>
<name>W9VA35_9GAMM</name>
<dbReference type="STRING" id="1249627.D779_0190"/>
<organism evidence="1 2">
    <name type="scientific">Imhoffiella purpurea</name>
    <dbReference type="NCBI Taxonomy" id="1249627"/>
    <lineage>
        <taxon>Bacteria</taxon>
        <taxon>Pseudomonadati</taxon>
        <taxon>Pseudomonadota</taxon>
        <taxon>Gammaproteobacteria</taxon>
        <taxon>Chromatiales</taxon>
        <taxon>Chromatiaceae</taxon>
        <taxon>Imhoffiella</taxon>
    </lineage>
</organism>
<evidence type="ECO:0000313" key="1">
    <source>
        <dbReference type="EMBL" id="EXJ16458.1"/>
    </source>
</evidence>
<reference evidence="1 2" key="1">
    <citation type="submission" date="2012-11" db="EMBL/GenBank/DDBJ databases">
        <title>Genome assembly of Thiorhodococcus sp. AK35.</title>
        <authorList>
            <person name="Nupur N."/>
            <person name="Khatri I."/>
            <person name="Subramanian S."/>
            <person name="Pinnaka A."/>
        </authorList>
    </citation>
    <scope>NUCLEOTIDE SEQUENCE [LARGE SCALE GENOMIC DNA]</scope>
    <source>
        <strain evidence="1 2">AK35</strain>
    </source>
</reference>
<sequence>MGSALIESLVWLPLGRAIGLPTAREFAGTLLAALAHALTVDIGTALPLGRSKGGLTASGFAVALRTARLAVRVGASLTLCGS</sequence>
<dbReference type="Proteomes" id="UP000019460">
    <property type="component" value="Unassembled WGS sequence"/>
</dbReference>
<proteinExistence type="predicted"/>
<comment type="caution">
    <text evidence="1">The sequence shown here is derived from an EMBL/GenBank/DDBJ whole genome shotgun (WGS) entry which is preliminary data.</text>
</comment>
<gene>
    <name evidence="1" type="ORF">D779_0190</name>
</gene>
<accession>W9VA35</accession>
<dbReference type="AlphaFoldDB" id="W9VA35"/>
<evidence type="ECO:0000313" key="2">
    <source>
        <dbReference type="Proteomes" id="UP000019460"/>
    </source>
</evidence>